<sequence>MGISSDRRRARRLIRRRLSLPQGRPLTLHDLIAAVSAARGGKPIEVARQRLAPRVSGFCAVRPDRDVIVVDASAPRFLQLVITCHELFHLLHDDAPQHGAPIDQRTARALMPGIGQDMVDMVLFGRCLEAGASPDDVERLAEVGGTELMQMLDLTPGAAATGSYTSALESRRPGV</sequence>
<evidence type="ECO:0000313" key="1">
    <source>
        <dbReference type="EMBL" id="MDI5966248.1"/>
    </source>
</evidence>
<comment type="caution">
    <text evidence="2">The sequence shown here is derived from an EMBL/GenBank/DDBJ whole genome shotgun (WGS) entry which is preliminary data.</text>
</comment>
<dbReference type="EMBL" id="JAAGKO020000048">
    <property type="protein sequence ID" value="MDI5966248.1"/>
    <property type="molecule type" value="Genomic_DNA"/>
</dbReference>
<evidence type="ECO:0000313" key="2">
    <source>
        <dbReference type="EMBL" id="MDI5971589.1"/>
    </source>
</evidence>
<reference evidence="2 3" key="1">
    <citation type="submission" date="2023-05" db="EMBL/GenBank/DDBJ databases">
        <title>Streptantibioticus silvisoli sp. nov., acidotolerant actinomycetes 1 from pine litter.</title>
        <authorList>
            <person name="Swiecimska M."/>
            <person name="Golinska P."/>
            <person name="Sangal V."/>
            <person name="Wachnowicz B."/>
            <person name="Goodfellow M."/>
        </authorList>
    </citation>
    <scope>NUCLEOTIDE SEQUENCE</scope>
    <source>
        <strain evidence="2">SL13</strain>
        <strain evidence="1 3">SL54</strain>
    </source>
</reference>
<evidence type="ECO:0000313" key="3">
    <source>
        <dbReference type="Proteomes" id="UP001156398"/>
    </source>
</evidence>
<dbReference type="EMBL" id="JABXJJ020000024">
    <property type="protein sequence ID" value="MDI5971589.1"/>
    <property type="molecule type" value="Genomic_DNA"/>
</dbReference>
<evidence type="ECO:0008006" key="4">
    <source>
        <dbReference type="Google" id="ProtNLM"/>
    </source>
</evidence>
<keyword evidence="3" id="KW-1185">Reference proteome</keyword>
<gene>
    <name evidence="1" type="ORF">POF43_026555</name>
    <name evidence="2" type="ORF">POF50_020015</name>
</gene>
<dbReference type="Proteomes" id="UP001156398">
    <property type="component" value="Unassembled WGS sequence"/>
</dbReference>
<protein>
    <recommendedName>
        <fullName evidence="4">Toxin</fullName>
    </recommendedName>
</protein>
<accession>A0AA90H1H0</accession>
<organism evidence="2">
    <name type="scientific">Streptantibioticus silvisoli</name>
    <dbReference type="NCBI Taxonomy" id="2705255"/>
    <lineage>
        <taxon>Bacteria</taxon>
        <taxon>Bacillati</taxon>
        <taxon>Actinomycetota</taxon>
        <taxon>Actinomycetes</taxon>
        <taxon>Kitasatosporales</taxon>
        <taxon>Streptomycetaceae</taxon>
        <taxon>Streptantibioticus</taxon>
    </lineage>
</organism>
<proteinExistence type="predicted"/>
<name>A0AA90H1H0_9ACTN</name>
<dbReference type="RefSeq" id="WP_271314821.1">
    <property type="nucleotide sequence ID" value="NZ_JAAGKO020000048.1"/>
</dbReference>
<dbReference type="AlphaFoldDB" id="A0AA90H1H0"/>